<dbReference type="SUPFAM" id="SSF56601">
    <property type="entry name" value="beta-lactamase/transpeptidase-like"/>
    <property type="match status" value="1"/>
</dbReference>
<reference evidence="6 7" key="1">
    <citation type="journal article" date="2015" name="Microbiome">
        <title>Genomic resolution of linkages in carbon, nitrogen, and sulfur cycling among widespread estuary sediment bacteria.</title>
        <authorList>
            <person name="Baker B.J."/>
            <person name="Lazar C.S."/>
            <person name="Teske A.P."/>
            <person name="Dick G.J."/>
        </authorList>
    </citation>
    <scope>NUCLEOTIDE SEQUENCE [LARGE SCALE GENOMIC DNA]</scope>
    <source>
        <strain evidence="6">SM23_60</strain>
    </source>
</reference>
<protein>
    <recommendedName>
        <fullName evidence="8">Penicillin-binding protein transpeptidase domain-containing protein</fullName>
    </recommendedName>
</protein>
<evidence type="ECO:0000256" key="1">
    <source>
        <dbReference type="ARBA" id="ARBA00004370"/>
    </source>
</evidence>
<dbReference type="InterPro" id="IPR005311">
    <property type="entry name" value="PBP_dimer"/>
</dbReference>
<evidence type="ECO:0000313" key="7">
    <source>
        <dbReference type="Proteomes" id="UP000051096"/>
    </source>
</evidence>
<comment type="subcellular location">
    <subcellularLocation>
        <location evidence="1">Membrane</location>
    </subcellularLocation>
</comment>
<dbReference type="Proteomes" id="UP000051096">
    <property type="component" value="Unassembled WGS sequence"/>
</dbReference>
<feature type="domain" description="Penicillin-binding protein transpeptidase" evidence="4">
    <location>
        <begin position="237"/>
        <end position="527"/>
    </location>
</feature>
<accession>A0A0S8GET1</accession>
<dbReference type="InterPro" id="IPR036138">
    <property type="entry name" value="PBP_dimer_sf"/>
</dbReference>
<comment type="caution">
    <text evidence="6">The sequence shown here is derived from an EMBL/GenBank/DDBJ whole genome shotgun (WGS) entry which is preliminary data.</text>
</comment>
<feature type="domain" description="Penicillin-binding protein dimerisation" evidence="5">
    <location>
        <begin position="50"/>
        <end position="191"/>
    </location>
</feature>
<gene>
    <name evidence="6" type="ORF">AMJ87_09020</name>
</gene>
<feature type="transmembrane region" description="Helical" evidence="3">
    <location>
        <begin position="7"/>
        <end position="25"/>
    </location>
</feature>
<dbReference type="GO" id="GO:0008658">
    <property type="term" value="F:penicillin binding"/>
    <property type="evidence" value="ECO:0007669"/>
    <property type="project" value="InterPro"/>
</dbReference>
<keyword evidence="3" id="KW-0812">Transmembrane</keyword>
<evidence type="ECO:0000256" key="2">
    <source>
        <dbReference type="ARBA" id="ARBA00023136"/>
    </source>
</evidence>
<organism evidence="6 7">
    <name type="scientific">candidate division WOR_3 bacterium SM23_60</name>
    <dbReference type="NCBI Taxonomy" id="1703780"/>
    <lineage>
        <taxon>Bacteria</taxon>
        <taxon>Bacteria division WOR-3</taxon>
    </lineage>
</organism>
<dbReference type="GO" id="GO:0071555">
    <property type="term" value="P:cell wall organization"/>
    <property type="evidence" value="ECO:0007669"/>
    <property type="project" value="TreeGrafter"/>
</dbReference>
<keyword evidence="3" id="KW-1133">Transmembrane helix</keyword>
<evidence type="ECO:0000259" key="5">
    <source>
        <dbReference type="Pfam" id="PF03717"/>
    </source>
</evidence>
<dbReference type="InterPro" id="IPR050515">
    <property type="entry name" value="Beta-lactam/transpept"/>
</dbReference>
<dbReference type="PANTHER" id="PTHR30627">
    <property type="entry name" value="PEPTIDOGLYCAN D,D-TRANSPEPTIDASE"/>
    <property type="match status" value="1"/>
</dbReference>
<evidence type="ECO:0008006" key="8">
    <source>
        <dbReference type="Google" id="ProtNLM"/>
    </source>
</evidence>
<dbReference type="AlphaFoldDB" id="A0A0S8GET1"/>
<dbReference type="InterPro" id="IPR001460">
    <property type="entry name" value="PCN-bd_Tpept"/>
</dbReference>
<name>A0A0S8GET1_UNCW3</name>
<dbReference type="InterPro" id="IPR012338">
    <property type="entry name" value="Beta-lactam/transpept-like"/>
</dbReference>
<dbReference type="GO" id="GO:0005886">
    <property type="term" value="C:plasma membrane"/>
    <property type="evidence" value="ECO:0007669"/>
    <property type="project" value="TreeGrafter"/>
</dbReference>
<evidence type="ECO:0000259" key="4">
    <source>
        <dbReference type="Pfam" id="PF00905"/>
    </source>
</evidence>
<dbReference type="Gene3D" id="3.40.710.10">
    <property type="entry name" value="DD-peptidase/beta-lactamase superfamily"/>
    <property type="match status" value="1"/>
</dbReference>
<sequence>MRRTRLLNISLFIISIAFFGYLFYIQCLRHQHYEIRAKNQHEKKLVLIGARGHLYDRNGLPIATSQQCFSIFCTPRYVCDKKSVTRDIALISGRPESVIRRSMEKGTFFWVERRVNLQQRDRYLALDDPGIGFTHDLHRQYNMGDIFRSLVGVCGSDNCGISGLELQLDDILSGKSGFTIYQKDPTGEMFPNHNYPEKEPISGQDVYLTIDLQMQSILYANLKEAMQKEDAQYAAGLILDPQTGEIIALVNVGRDDDYRNHAICDEFEPGSTFKIVTLTHALLQGIRENDVIDTEGGRYKLRGHTIHDYRNYGCVTFSQAVAHSSNVAMVKLSLDFDRQKYFLLMRDLGFGQLTGVEFPGEVEGRIPGIDKINDFEFATLTFGQGLTVNLLQLAYAYQAIANGGVLSKPVIVSEIRENGKVVYRSRPLRIRRVVDTETAERVTNMLCGVVEEGSGTEAAIQGVKVAGKTGTAQKVVDGRYSNSSIITTFVGYFPAHDPDYLIAILLDEPKRGLWASAIAAPVFRNIAQSIYQMNSHQYAAK</sequence>
<dbReference type="Gene3D" id="3.30.450.330">
    <property type="match status" value="1"/>
</dbReference>
<keyword evidence="2 3" id="KW-0472">Membrane</keyword>
<dbReference type="Pfam" id="PF03717">
    <property type="entry name" value="PBP_dimer"/>
    <property type="match status" value="1"/>
</dbReference>
<evidence type="ECO:0000256" key="3">
    <source>
        <dbReference type="SAM" id="Phobius"/>
    </source>
</evidence>
<evidence type="ECO:0000313" key="6">
    <source>
        <dbReference type="EMBL" id="KPK70348.1"/>
    </source>
</evidence>
<proteinExistence type="predicted"/>
<dbReference type="EMBL" id="LJUO01000094">
    <property type="protein sequence ID" value="KPK70348.1"/>
    <property type="molecule type" value="Genomic_DNA"/>
</dbReference>
<dbReference type="Pfam" id="PF00905">
    <property type="entry name" value="Transpeptidase"/>
    <property type="match status" value="1"/>
</dbReference>
<dbReference type="Gene3D" id="3.90.1310.10">
    <property type="entry name" value="Penicillin-binding protein 2a (Domain 2)"/>
    <property type="match status" value="1"/>
</dbReference>
<dbReference type="SUPFAM" id="SSF56519">
    <property type="entry name" value="Penicillin binding protein dimerisation domain"/>
    <property type="match status" value="1"/>
</dbReference>
<dbReference type="PANTHER" id="PTHR30627:SF1">
    <property type="entry name" value="PEPTIDOGLYCAN D,D-TRANSPEPTIDASE FTSI"/>
    <property type="match status" value="1"/>
</dbReference>